<dbReference type="AlphaFoldDB" id="A0AAV4A1N6"/>
<keyword evidence="4" id="KW-1185">Reference proteome</keyword>
<feature type="region of interest" description="Disordered" evidence="1">
    <location>
        <begin position="189"/>
        <end position="213"/>
    </location>
</feature>
<reference evidence="3 4" key="1">
    <citation type="journal article" date="2021" name="Elife">
        <title>Chloroplast acquisition without the gene transfer in kleptoplastic sea slugs, Plakobranchus ocellatus.</title>
        <authorList>
            <person name="Maeda T."/>
            <person name="Takahashi S."/>
            <person name="Yoshida T."/>
            <person name="Shimamura S."/>
            <person name="Takaki Y."/>
            <person name="Nagai Y."/>
            <person name="Toyoda A."/>
            <person name="Suzuki Y."/>
            <person name="Arimoto A."/>
            <person name="Ishii H."/>
            <person name="Satoh N."/>
            <person name="Nishiyama T."/>
            <person name="Hasebe M."/>
            <person name="Maruyama T."/>
            <person name="Minagawa J."/>
            <person name="Obokata J."/>
            <person name="Shigenobu S."/>
        </authorList>
    </citation>
    <scope>NUCLEOTIDE SEQUENCE [LARGE SCALE GENOMIC DNA]</scope>
</reference>
<gene>
    <name evidence="3" type="ORF">PoB_002858500</name>
</gene>
<keyword evidence="2" id="KW-0472">Membrane</keyword>
<comment type="caution">
    <text evidence="3">The sequence shown here is derived from an EMBL/GenBank/DDBJ whole genome shotgun (WGS) entry which is preliminary data.</text>
</comment>
<accession>A0AAV4A1N6</accession>
<protein>
    <submittedName>
        <fullName evidence="3">Uncharacterized protein</fullName>
    </submittedName>
</protein>
<dbReference type="Gene3D" id="1.20.140.150">
    <property type="match status" value="1"/>
</dbReference>
<sequence>MLGIFPFLLGFSAPDWLFLRIYGKNGTVHERSLGLWEWCESNSCHRNPSVGNEVVEDWFIIVVILQTLALLVYLVSLTMAILQNFAKIRWIRTLRVLKLRELLHRDSETPEDLGFIAGFLSFVGILLFTFMTADVVSHHAYYSWGFAMAFTGASIPVITGVLMCKAHVPVHMPAPQQAEPRVIHMLNPPEAAAGGSRRSDRQRGRHIDRPLMS</sequence>
<evidence type="ECO:0000313" key="4">
    <source>
        <dbReference type="Proteomes" id="UP000735302"/>
    </source>
</evidence>
<evidence type="ECO:0000256" key="1">
    <source>
        <dbReference type="SAM" id="MobiDB-lite"/>
    </source>
</evidence>
<proteinExistence type="predicted"/>
<feature type="transmembrane region" description="Helical" evidence="2">
    <location>
        <begin position="58"/>
        <end position="82"/>
    </location>
</feature>
<organism evidence="3 4">
    <name type="scientific">Plakobranchus ocellatus</name>
    <dbReference type="NCBI Taxonomy" id="259542"/>
    <lineage>
        <taxon>Eukaryota</taxon>
        <taxon>Metazoa</taxon>
        <taxon>Spiralia</taxon>
        <taxon>Lophotrochozoa</taxon>
        <taxon>Mollusca</taxon>
        <taxon>Gastropoda</taxon>
        <taxon>Heterobranchia</taxon>
        <taxon>Euthyneura</taxon>
        <taxon>Panpulmonata</taxon>
        <taxon>Sacoglossa</taxon>
        <taxon>Placobranchoidea</taxon>
        <taxon>Plakobranchidae</taxon>
        <taxon>Plakobranchus</taxon>
    </lineage>
</organism>
<keyword evidence="2" id="KW-0812">Transmembrane</keyword>
<feature type="transmembrane region" description="Helical" evidence="2">
    <location>
        <begin position="139"/>
        <end position="162"/>
    </location>
</feature>
<dbReference type="Proteomes" id="UP000735302">
    <property type="component" value="Unassembled WGS sequence"/>
</dbReference>
<dbReference type="EMBL" id="BLXT01003558">
    <property type="protein sequence ID" value="GFO02080.1"/>
    <property type="molecule type" value="Genomic_DNA"/>
</dbReference>
<name>A0AAV4A1N6_9GAST</name>
<evidence type="ECO:0000313" key="3">
    <source>
        <dbReference type="EMBL" id="GFO02080.1"/>
    </source>
</evidence>
<feature type="compositionally biased region" description="Basic and acidic residues" evidence="1">
    <location>
        <begin position="197"/>
        <end position="213"/>
    </location>
</feature>
<evidence type="ECO:0000256" key="2">
    <source>
        <dbReference type="SAM" id="Phobius"/>
    </source>
</evidence>
<feature type="transmembrane region" description="Helical" evidence="2">
    <location>
        <begin position="113"/>
        <end position="133"/>
    </location>
</feature>
<keyword evidence="2" id="KW-1133">Transmembrane helix</keyword>